<feature type="region of interest" description="Disordered" evidence="1">
    <location>
        <begin position="34"/>
        <end position="53"/>
    </location>
</feature>
<dbReference type="PANTHER" id="PTHR16071">
    <property type="entry name" value="CHROMOSOME 1 OPEN READING FRAME 112"/>
    <property type="match status" value="1"/>
</dbReference>
<comment type="caution">
    <text evidence="2">The sequence shown here is derived from an EMBL/GenBank/DDBJ whole genome shotgun (WGS) entry which is preliminary data.</text>
</comment>
<dbReference type="Pfam" id="PF14868">
    <property type="entry name" value="DUF4487"/>
    <property type="match status" value="1"/>
</dbReference>
<evidence type="ECO:0000256" key="1">
    <source>
        <dbReference type="SAM" id="MobiDB-lite"/>
    </source>
</evidence>
<proteinExistence type="predicted"/>
<protein>
    <submittedName>
        <fullName evidence="2">Uncharacterized protein</fullName>
    </submittedName>
</protein>
<dbReference type="Proteomes" id="UP001066276">
    <property type="component" value="Chromosome 4_1"/>
</dbReference>
<organism evidence="2 3">
    <name type="scientific">Pleurodeles waltl</name>
    <name type="common">Iberian ribbed newt</name>
    <dbReference type="NCBI Taxonomy" id="8319"/>
    <lineage>
        <taxon>Eukaryota</taxon>
        <taxon>Metazoa</taxon>
        <taxon>Chordata</taxon>
        <taxon>Craniata</taxon>
        <taxon>Vertebrata</taxon>
        <taxon>Euteleostomi</taxon>
        <taxon>Amphibia</taxon>
        <taxon>Batrachia</taxon>
        <taxon>Caudata</taxon>
        <taxon>Salamandroidea</taxon>
        <taxon>Salamandridae</taxon>
        <taxon>Pleurodelinae</taxon>
        <taxon>Pleurodeles</taxon>
    </lineage>
</organism>
<dbReference type="PANTHER" id="PTHR16071:SF2">
    <property type="entry name" value="FIGNL1-INTERACTING REGULATOR OF RECOMBINATION AND MITOSIS"/>
    <property type="match status" value="1"/>
</dbReference>
<dbReference type="SUPFAM" id="SSF48371">
    <property type="entry name" value="ARM repeat"/>
    <property type="match status" value="1"/>
</dbReference>
<name>A0AAV7TDB6_PLEWA</name>
<accession>A0AAV7TDB6</accession>
<dbReference type="InterPro" id="IPR016024">
    <property type="entry name" value="ARM-type_fold"/>
</dbReference>
<evidence type="ECO:0000313" key="3">
    <source>
        <dbReference type="Proteomes" id="UP001066276"/>
    </source>
</evidence>
<dbReference type="EMBL" id="JANPWB010000007">
    <property type="protein sequence ID" value="KAJ1174558.1"/>
    <property type="molecule type" value="Genomic_DNA"/>
</dbReference>
<keyword evidence="3" id="KW-1185">Reference proteome</keyword>
<dbReference type="InterPro" id="IPR027902">
    <property type="entry name" value="DUF4487"/>
</dbReference>
<reference evidence="2" key="1">
    <citation type="journal article" date="2022" name="bioRxiv">
        <title>Sequencing and chromosome-scale assembly of the giantPleurodeles waltlgenome.</title>
        <authorList>
            <person name="Brown T."/>
            <person name="Elewa A."/>
            <person name="Iarovenko S."/>
            <person name="Subramanian E."/>
            <person name="Araus A.J."/>
            <person name="Petzold A."/>
            <person name="Susuki M."/>
            <person name="Suzuki K.-i.T."/>
            <person name="Hayashi T."/>
            <person name="Toyoda A."/>
            <person name="Oliveira C."/>
            <person name="Osipova E."/>
            <person name="Leigh N.D."/>
            <person name="Simon A."/>
            <person name="Yun M.H."/>
        </authorList>
    </citation>
    <scope>NUCLEOTIDE SEQUENCE</scope>
    <source>
        <strain evidence="2">20211129_DDA</strain>
        <tissue evidence="2">Liver</tissue>
    </source>
</reference>
<gene>
    <name evidence="2" type="ORF">NDU88_006379</name>
</gene>
<sequence length="952" mass="107451">MNGEGACGGLSGMCSLRDGGAEGPDLRNTAYKMVSSKTQEKPGRLGTRSEGGTKGGLWRSLAWQGRHFWAVEVTGRARVPCARSDDWGEQMRVLMILTQMFLPHVSLLELERNFFSQVIPKAVKLFDDLLCELSSQASGLTSQNAELQKTLRTILQTLGQGLETLTTCVHHVCNLDEAVALDNIQTLPTSVLHVLRSMFTHCRDSEYVYSGRLHMVSDLLQSVFKEAVFLHKQLMELMDKVCIDSSATEEEIRDMVAVLHTVLELCAVISSMDHALHANTWKFIIKQSLKHQALVENQLRHNDIVNRLSDDILASYHSCLCLAEHMKLSGTQEITDHRLFQKTAKLCRFFANSLVHYIKEFMPFLSESCCRLHQLYLQIHSKFPPGLNAIAMSEVHRDEMASVFLVALDPLIDQFISFQPFVEQVLKETLDLPSDLFLPQCLLLIHIMDKLPSQSEDVQTLWCTGTEFADKSSNPSIFKAVFYSFQQCSAELSLPVRLQGAILNGGAPVEMTLYQFVCIHLCAYIASILPSNFSYLEYALLDAVLSPSMLTSLLAMDSWCFLARYGTAELCAHHVSLLAHLIKTCPGDCCQLYNLSVLLRRLLFLMASEHQIEFIREFPVEETENMTVWQHVSLKSFKTDLRKKVTNDMISGGITLCRRWLNDQYTNGNFEQLNTSLSALQAVCNTRDEYLEPNQQFAVSEVIGHIWALLDLKKVSSQPYLQKTVSLLVPLLGIYTQYLETHITIQVVSLAASFLQLDPPDHVHFAVLFFLVCLGKVFISQDMQGQVLPKLSALFAALLSSHSWLIHQHALEAFTQFAEETRHEDVVPQSLCSEEVKGKVVNFLNKMNSSAETEEFRLSRIKQEKNVIQKYFLQKELIDGREEVLTAKPSAKRARHEYPHSKQYELQTEAAEAALKALLSLLQKSPAPDWLSQRLHDLETLLISLKGQANCS</sequence>
<evidence type="ECO:0000313" key="2">
    <source>
        <dbReference type="EMBL" id="KAJ1174558.1"/>
    </source>
</evidence>
<dbReference type="AlphaFoldDB" id="A0AAV7TDB6"/>